<sequence length="91" mass="10395">MPTAVLPSGNACAVIVPTLCVGIPHWTLCVRFWDAERPWLHSHAERGNDHDLNKHKKRHSPCNRKPSPGRRRWRRPAASVFSSWSCCSSPW</sequence>
<dbReference type="EMBL" id="NIWU01000005">
    <property type="protein sequence ID" value="OXR29898.1"/>
    <property type="molecule type" value="Genomic_DNA"/>
</dbReference>
<reference evidence="2 3" key="1">
    <citation type="submission" date="2017-06" db="EMBL/GenBank/DDBJ databases">
        <authorList>
            <person name="Furmanczyk E.M."/>
        </authorList>
    </citation>
    <scope>NUCLEOTIDE SEQUENCE [LARGE SCALE GENOMIC DNA]</scope>
    <source>
        <strain evidence="2 3">DSM 16611</strain>
    </source>
</reference>
<dbReference type="Proteomes" id="UP000215455">
    <property type="component" value="Unassembled WGS sequence"/>
</dbReference>
<feature type="compositionally biased region" description="Basic residues" evidence="1">
    <location>
        <begin position="53"/>
        <end position="75"/>
    </location>
</feature>
<accession>A0ABX4DRD7</accession>
<evidence type="ECO:0008006" key="4">
    <source>
        <dbReference type="Google" id="ProtNLM"/>
    </source>
</evidence>
<evidence type="ECO:0000313" key="3">
    <source>
        <dbReference type="Proteomes" id="UP000215455"/>
    </source>
</evidence>
<protein>
    <recommendedName>
        <fullName evidence="4">Secreted protein</fullName>
    </recommendedName>
</protein>
<evidence type="ECO:0000313" key="2">
    <source>
        <dbReference type="EMBL" id="OXR29898.1"/>
    </source>
</evidence>
<gene>
    <name evidence="2" type="ORF">PSUM_23685</name>
</gene>
<proteinExistence type="predicted"/>
<feature type="region of interest" description="Disordered" evidence="1">
    <location>
        <begin position="44"/>
        <end position="91"/>
    </location>
</feature>
<evidence type="ECO:0000256" key="1">
    <source>
        <dbReference type="SAM" id="MobiDB-lite"/>
    </source>
</evidence>
<organism evidence="2 3">
    <name type="scientific">Pseudomonas umsongensis</name>
    <dbReference type="NCBI Taxonomy" id="198618"/>
    <lineage>
        <taxon>Bacteria</taxon>
        <taxon>Pseudomonadati</taxon>
        <taxon>Pseudomonadota</taxon>
        <taxon>Gammaproteobacteria</taxon>
        <taxon>Pseudomonadales</taxon>
        <taxon>Pseudomonadaceae</taxon>
        <taxon>Pseudomonas</taxon>
    </lineage>
</organism>
<keyword evidence="3" id="KW-1185">Reference proteome</keyword>
<name>A0ABX4DRD7_9PSED</name>
<feature type="compositionally biased region" description="Low complexity" evidence="1">
    <location>
        <begin position="79"/>
        <end position="91"/>
    </location>
</feature>
<comment type="caution">
    <text evidence="2">The sequence shown here is derived from an EMBL/GenBank/DDBJ whole genome shotgun (WGS) entry which is preliminary data.</text>
</comment>